<dbReference type="RefSeq" id="XP_033592390.1">
    <property type="nucleotide sequence ID" value="XM_033738217.1"/>
</dbReference>
<gene>
    <name evidence="1" type="ORF">BDY17DRAFT_352411</name>
</gene>
<dbReference type="GeneID" id="54479219"/>
<evidence type="ECO:0008006" key="3">
    <source>
        <dbReference type="Google" id="ProtNLM"/>
    </source>
</evidence>
<name>A0A6A6Q1C2_9PEZI</name>
<dbReference type="AlphaFoldDB" id="A0A6A6Q1C2"/>
<organism evidence="1 2">
    <name type="scientific">Neohortaea acidophila</name>
    <dbReference type="NCBI Taxonomy" id="245834"/>
    <lineage>
        <taxon>Eukaryota</taxon>
        <taxon>Fungi</taxon>
        <taxon>Dikarya</taxon>
        <taxon>Ascomycota</taxon>
        <taxon>Pezizomycotina</taxon>
        <taxon>Dothideomycetes</taxon>
        <taxon>Dothideomycetidae</taxon>
        <taxon>Mycosphaerellales</taxon>
        <taxon>Teratosphaeriaceae</taxon>
        <taxon>Neohortaea</taxon>
    </lineage>
</organism>
<dbReference type="EMBL" id="MU001633">
    <property type="protein sequence ID" value="KAF2485821.1"/>
    <property type="molecule type" value="Genomic_DNA"/>
</dbReference>
<evidence type="ECO:0000313" key="1">
    <source>
        <dbReference type="EMBL" id="KAF2485821.1"/>
    </source>
</evidence>
<keyword evidence="2" id="KW-1185">Reference proteome</keyword>
<sequence length="401" mass="44204">MYSTRAAVRCARAARTAAPLTKRNVPRPRFASSEANPQTAGGVSGAATGGLVGAAAALAVTYSWYHFSGAKTAVQTAKSAKGYYDKATESLKVKFEENTPDDANQALETIKQSAQKYAAFIPGGRQYVDSAFKDLDTVRQKHGDEVDAIVKEAYGELRDASKKGLSLETASDSYNVLSKHLQKLFSLAEDAAEEILNNHPQLKEKLGGSAEQLKQLGHRIGPEAKKEIDETWKEVQTIVQGGLQPENLNRARTLVQDKVEKLRKMSEEAFNQGWEQVKPMLEKNPEVKQFVEQNMDALKQGNTKEVIDKVRNAVSSGNTQELKDYAQKVKDGAQKYASDHGLQGWLQNIPNGGEIMPQLQKLWDITQKEGSQAQDIAKGTISDIKQVLDKRMQEVEKLSKN</sequence>
<accession>A0A6A6Q1C2</accession>
<proteinExistence type="predicted"/>
<protein>
    <recommendedName>
        <fullName evidence="3">Apolipoprotein/apolipophorin</fullName>
    </recommendedName>
</protein>
<evidence type="ECO:0000313" key="2">
    <source>
        <dbReference type="Proteomes" id="UP000799767"/>
    </source>
</evidence>
<dbReference type="Proteomes" id="UP000799767">
    <property type="component" value="Unassembled WGS sequence"/>
</dbReference>
<reference evidence="1" key="1">
    <citation type="journal article" date="2020" name="Stud. Mycol.">
        <title>101 Dothideomycetes genomes: a test case for predicting lifestyles and emergence of pathogens.</title>
        <authorList>
            <person name="Haridas S."/>
            <person name="Albert R."/>
            <person name="Binder M."/>
            <person name="Bloem J."/>
            <person name="Labutti K."/>
            <person name="Salamov A."/>
            <person name="Andreopoulos B."/>
            <person name="Baker S."/>
            <person name="Barry K."/>
            <person name="Bills G."/>
            <person name="Bluhm B."/>
            <person name="Cannon C."/>
            <person name="Castanera R."/>
            <person name="Culley D."/>
            <person name="Daum C."/>
            <person name="Ezra D."/>
            <person name="Gonzalez J."/>
            <person name="Henrissat B."/>
            <person name="Kuo A."/>
            <person name="Liang C."/>
            <person name="Lipzen A."/>
            <person name="Lutzoni F."/>
            <person name="Magnuson J."/>
            <person name="Mondo S."/>
            <person name="Nolan M."/>
            <person name="Ohm R."/>
            <person name="Pangilinan J."/>
            <person name="Park H.-J."/>
            <person name="Ramirez L."/>
            <person name="Alfaro M."/>
            <person name="Sun H."/>
            <person name="Tritt A."/>
            <person name="Yoshinaga Y."/>
            <person name="Zwiers L.-H."/>
            <person name="Turgeon B."/>
            <person name="Goodwin S."/>
            <person name="Spatafora J."/>
            <person name="Crous P."/>
            <person name="Grigoriev I."/>
        </authorList>
    </citation>
    <scope>NUCLEOTIDE SEQUENCE</scope>
    <source>
        <strain evidence="1">CBS 113389</strain>
    </source>
</reference>
<dbReference type="OrthoDB" id="3883941at2759"/>